<dbReference type="InterPro" id="IPR050951">
    <property type="entry name" value="Retrovirus_Pol_polyprotein"/>
</dbReference>
<dbReference type="GO" id="GO:0003964">
    <property type="term" value="F:RNA-directed DNA polymerase activity"/>
    <property type="evidence" value="ECO:0007669"/>
    <property type="project" value="UniProtKB-KW"/>
</dbReference>
<evidence type="ECO:0000256" key="4">
    <source>
        <dbReference type="ARBA" id="ARBA00022759"/>
    </source>
</evidence>
<dbReference type="Proteomes" id="UP000007635">
    <property type="component" value="Chromosome XVII"/>
</dbReference>
<keyword evidence="2" id="KW-0548">Nucleotidyltransferase</keyword>
<evidence type="ECO:0000256" key="3">
    <source>
        <dbReference type="ARBA" id="ARBA00022722"/>
    </source>
</evidence>
<evidence type="ECO:0000313" key="8">
    <source>
        <dbReference type="Ensembl" id="ENSGACP00000051728.1"/>
    </source>
</evidence>
<dbReference type="GeneTree" id="ENSGT00940000169923"/>
<reference evidence="8" key="3">
    <citation type="submission" date="2025-09" db="UniProtKB">
        <authorList>
            <consortium name="Ensembl"/>
        </authorList>
    </citation>
    <scope>IDENTIFICATION</scope>
</reference>
<dbReference type="Ensembl" id="ENSGACT00000043901.1">
    <property type="protein sequence ID" value="ENSGACP00000051728.1"/>
    <property type="gene ID" value="ENSGACG00000035488.1"/>
</dbReference>
<name>A0AAQ4QML5_GASAC</name>
<dbReference type="CDD" id="cd09274">
    <property type="entry name" value="RNase_HI_RT_Ty3"/>
    <property type="match status" value="1"/>
</dbReference>
<dbReference type="InterPro" id="IPR043128">
    <property type="entry name" value="Rev_trsase/Diguanyl_cyclase"/>
</dbReference>
<proteinExistence type="predicted"/>
<dbReference type="Gene3D" id="3.30.70.270">
    <property type="match status" value="1"/>
</dbReference>
<dbReference type="SUPFAM" id="SSF56672">
    <property type="entry name" value="DNA/RNA polymerases"/>
    <property type="match status" value="1"/>
</dbReference>
<dbReference type="AlphaFoldDB" id="A0AAQ4QML5"/>
<keyword evidence="3" id="KW-0540">Nuclease</keyword>
<dbReference type="PANTHER" id="PTHR37984">
    <property type="entry name" value="PROTEIN CBG26694"/>
    <property type="match status" value="1"/>
</dbReference>
<sequence>MAPPRSKAELETRLGMVTNLSKFAPRLSETIAPLRQLLKENSEFMWDSNQDAAFHQIKDLITQEPGPVLTYFDHAKEVRLQVDASKCGLGAVLLQGEKLVALALKTLNETEENYAQIEKELYAVLFGCRRFHQYLYGRQVIVESDHKPLESIMRKRFAAAPPRLERTILQLQRYDITWKPGKQIPVADTLSRKPIECLDNSLSEGMDLQIRTVISSAPVNDRKMAEIKAATAQDEQLSMYVTVLARDVQTDRGTSRILQHLPRATQLQHKGTNALASYPGTTLANSSHKCVHLAQ</sequence>
<evidence type="ECO:0000256" key="2">
    <source>
        <dbReference type="ARBA" id="ARBA00022695"/>
    </source>
</evidence>
<evidence type="ECO:0000256" key="6">
    <source>
        <dbReference type="ARBA" id="ARBA00022918"/>
    </source>
</evidence>
<keyword evidence="5" id="KW-0378">Hydrolase</keyword>
<dbReference type="GO" id="GO:0004519">
    <property type="term" value="F:endonuclease activity"/>
    <property type="evidence" value="ECO:0007669"/>
    <property type="project" value="UniProtKB-KW"/>
</dbReference>
<evidence type="ECO:0000256" key="1">
    <source>
        <dbReference type="ARBA" id="ARBA00022679"/>
    </source>
</evidence>
<organism evidence="8 9">
    <name type="scientific">Gasterosteus aculeatus aculeatus</name>
    <name type="common">three-spined stickleback</name>
    <dbReference type="NCBI Taxonomy" id="481459"/>
    <lineage>
        <taxon>Eukaryota</taxon>
        <taxon>Metazoa</taxon>
        <taxon>Chordata</taxon>
        <taxon>Craniata</taxon>
        <taxon>Vertebrata</taxon>
        <taxon>Euteleostomi</taxon>
        <taxon>Actinopterygii</taxon>
        <taxon>Neopterygii</taxon>
        <taxon>Teleostei</taxon>
        <taxon>Neoteleostei</taxon>
        <taxon>Acanthomorphata</taxon>
        <taxon>Eupercaria</taxon>
        <taxon>Perciformes</taxon>
        <taxon>Cottioidei</taxon>
        <taxon>Gasterosteales</taxon>
        <taxon>Gasterosteidae</taxon>
        <taxon>Gasterosteus</taxon>
    </lineage>
</organism>
<evidence type="ECO:0000256" key="5">
    <source>
        <dbReference type="ARBA" id="ARBA00022801"/>
    </source>
</evidence>
<evidence type="ECO:0000313" key="9">
    <source>
        <dbReference type="Proteomes" id="UP000007635"/>
    </source>
</evidence>
<keyword evidence="4" id="KW-0255">Endonuclease</keyword>
<keyword evidence="6" id="KW-0695">RNA-directed DNA polymerase</keyword>
<dbReference type="Pfam" id="PF17917">
    <property type="entry name" value="RT_RNaseH"/>
    <property type="match status" value="1"/>
</dbReference>
<accession>A0AAQ4QML5</accession>
<keyword evidence="1" id="KW-0808">Transferase</keyword>
<dbReference type="PANTHER" id="PTHR37984:SF7">
    <property type="entry name" value="INTEGRASE CATALYTIC DOMAIN-CONTAINING PROTEIN"/>
    <property type="match status" value="1"/>
</dbReference>
<dbReference type="InterPro" id="IPR041373">
    <property type="entry name" value="RT_RNaseH"/>
</dbReference>
<keyword evidence="9" id="KW-1185">Reference proteome</keyword>
<feature type="domain" description="Reverse transcriptase RNase H-like" evidence="7">
    <location>
        <begin position="73"/>
        <end position="174"/>
    </location>
</feature>
<reference evidence="8 9" key="1">
    <citation type="journal article" date="2021" name="G3 (Bethesda)">
        <title>Improved contiguity of the threespine stickleback genome using long-read sequencing.</title>
        <authorList>
            <person name="Nath S."/>
            <person name="Shaw D.E."/>
            <person name="White M.A."/>
        </authorList>
    </citation>
    <scope>NUCLEOTIDE SEQUENCE [LARGE SCALE GENOMIC DNA]</scope>
    <source>
        <strain evidence="8 9">Lake Benthic</strain>
    </source>
</reference>
<reference evidence="8" key="2">
    <citation type="submission" date="2025-08" db="UniProtKB">
        <authorList>
            <consortium name="Ensembl"/>
        </authorList>
    </citation>
    <scope>IDENTIFICATION</scope>
</reference>
<dbReference type="InterPro" id="IPR043502">
    <property type="entry name" value="DNA/RNA_pol_sf"/>
</dbReference>
<evidence type="ECO:0000259" key="7">
    <source>
        <dbReference type="Pfam" id="PF17917"/>
    </source>
</evidence>
<protein>
    <recommendedName>
        <fullName evidence="7">Reverse transcriptase RNase H-like domain-containing protein</fullName>
    </recommendedName>
</protein>
<dbReference type="GO" id="GO:0016787">
    <property type="term" value="F:hydrolase activity"/>
    <property type="evidence" value="ECO:0007669"/>
    <property type="project" value="UniProtKB-KW"/>
</dbReference>